<dbReference type="Pfam" id="PF25954">
    <property type="entry name" value="Beta-barrel_RND_2"/>
    <property type="match status" value="1"/>
</dbReference>
<proteinExistence type="inferred from homology"/>
<organism evidence="8 9">
    <name type="scientific">Indibacter alkaliphilus (strain CCUG 57479 / KCTC 22604 / LW1)</name>
    <dbReference type="NCBI Taxonomy" id="1189612"/>
    <lineage>
        <taxon>Bacteria</taxon>
        <taxon>Pseudomonadati</taxon>
        <taxon>Bacteroidota</taxon>
        <taxon>Cytophagia</taxon>
        <taxon>Cytophagales</taxon>
        <taxon>Cyclobacteriaceae</taxon>
    </lineage>
</organism>
<dbReference type="InterPro" id="IPR006143">
    <property type="entry name" value="RND_pump_MFP"/>
</dbReference>
<dbReference type="EMBL" id="ALWO02000052">
    <property type="protein sequence ID" value="EOZ92067.1"/>
    <property type="molecule type" value="Genomic_DNA"/>
</dbReference>
<dbReference type="Pfam" id="PF25917">
    <property type="entry name" value="BSH_RND"/>
    <property type="match status" value="1"/>
</dbReference>
<feature type="domain" description="CusB-like beta-barrel" evidence="6">
    <location>
        <begin position="231"/>
        <end position="286"/>
    </location>
</feature>
<dbReference type="GO" id="GO:0005886">
    <property type="term" value="C:plasma membrane"/>
    <property type="evidence" value="ECO:0007669"/>
    <property type="project" value="TreeGrafter"/>
</dbReference>
<evidence type="ECO:0000259" key="4">
    <source>
        <dbReference type="Pfam" id="PF25876"/>
    </source>
</evidence>
<dbReference type="GO" id="GO:0022857">
    <property type="term" value="F:transmembrane transporter activity"/>
    <property type="evidence" value="ECO:0007669"/>
    <property type="project" value="InterPro"/>
</dbReference>
<name>S2CY51_INDAL</name>
<protein>
    <submittedName>
        <fullName evidence="8">Co/Zn/Cd efflux system membrane fusion protein</fullName>
    </submittedName>
</protein>
<dbReference type="RefSeq" id="WP_009033093.1">
    <property type="nucleotide sequence ID" value="NZ_ALWO02000052.1"/>
</dbReference>
<dbReference type="GO" id="GO:0046677">
    <property type="term" value="P:response to antibiotic"/>
    <property type="evidence" value="ECO:0007669"/>
    <property type="project" value="TreeGrafter"/>
</dbReference>
<evidence type="ECO:0000259" key="5">
    <source>
        <dbReference type="Pfam" id="PF25917"/>
    </source>
</evidence>
<keyword evidence="9" id="KW-1185">Reference proteome</keyword>
<dbReference type="Proteomes" id="UP000006073">
    <property type="component" value="Unassembled WGS sequence"/>
</dbReference>
<gene>
    <name evidence="8" type="ORF">A33Q_4160</name>
</gene>
<feature type="chain" id="PRO_5004495920" evidence="3">
    <location>
        <begin position="24"/>
        <end position="369"/>
    </location>
</feature>
<dbReference type="Gene3D" id="2.40.420.20">
    <property type="match status" value="1"/>
</dbReference>
<feature type="coiled-coil region" evidence="2">
    <location>
        <begin position="99"/>
        <end position="164"/>
    </location>
</feature>
<evidence type="ECO:0000259" key="6">
    <source>
        <dbReference type="Pfam" id="PF25954"/>
    </source>
</evidence>
<dbReference type="Gene3D" id="2.40.30.170">
    <property type="match status" value="1"/>
</dbReference>
<dbReference type="OrthoDB" id="9801814at2"/>
<evidence type="ECO:0000313" key="8">
    <source>
        <dbReference type="EMBL" id="EOZ92067.1"/>
    </source>
</evidence>
<dbReference type="InterPro" id="IPR058625">
    <property type="entry name" value="MdtA-like_BSH"/>
</dbReference>
<reference evidence="8 9" key="1">
    <citation type="journal article" date="2013" name="Genome Announc.">
        <title>Draft Genome Sequence of Indibacter alkaliphilus Strain LW1T, Isolated from Lonar Lake, a Haloalkaline Lake in the Buldana District of Maharashtra, India.</title>
        <authorList>
            <person name="Singh A."/>
            <person name="Kumar Jangir P."/>
            <person name="Sharma R."/>
            <person name="Singh A."/>
            <person name="Kumar Pinnaka A."/>
            <person name="Shivaji S."/>
        </authorList>
    </citation>
    <scope>NUCLEOTIDE SEQUENCE [LARGE SCALE GENOMIC DNA]</scope>
    <source>
        <strain evidence="9">CCUG 57479 / KCTC 22604 / LW1</strain>
    </source>
</reference>
<sequence length="369" mass="41590">MRKKLTINIISLIIFLVAGNSCKNENTEKSPEKVTVKEASLEEVHFSRNFPATAVALEEVELRADVVGYITGIHIKEGQQVKKGQLLYQVDPTRYQARKQQAEAAASIAEANLERIQKDFQRYERLKAENAIAAQIYDNATVELRNAEQELNAAKSELENTNIDLQYASIYAPFDGTIGFSQVRMGSLVNPGESLLNIISRDNPMGVDFYPEERYLGKFQELASYPKVLEDSIFSIRLPDGSDYPIPGKIEILDRAVNRNTGTVQIRLKFDNNESKIRPGMSLTLFVKETDNEKVILVPRSSLKEQMGEFSVFVVEENIAKQVKVKPGRNYMDKTVILEGLESGQKVVVKGIQKIKDGDEIEIIEEEDR</sequence>
<dbReference type="InterPro" id="IPR058792">
    <property type="entry name" value="Beta-barrel_RND_2"/>
</dbReference>
<dbReference type="SUPFAM" id="SSF111369">
    <property type="entry name" value="HlyD-like secretion proteins"/>
    <property type="match status" value="1"/>
</dbReference>
<dbReference type="STRING" id="1189612.A33Q_4160"/>
<dbReference type="AlphaFoldDB" id="S2CY51"/>
<keyword evidence="3" id="KW-0732">Signal</keyword>
<dbReference type="PANTHER" id="PTHR30158">
    <property type="entry name" value="ACRA/E-RELATED COMPONENT OF DRUG EFFLUX TRANSPORTER"/>
    <property type="match status" value="1"/>
</dbReference>
<comment type="caution">
    <text evidence="8">The sequence shown here is derived from an EMBL/GenBank/DDBJ whole genome shotgun (WGS) entry which is preliminary data.</text>
</comment>
<evidence type="ECO:0000256" key="1">
    <source>
        <dbReference type="ARBA" id="ARBA00009477"/>
    </source>
</evidence>
<evidence type="ECO:0000259" key="7">
    <source>
        <dbReference type="Pfam" id="PF25989"/>
    </source>
</evidence>
<evidence type="ECO:0000256" key="2">
    <source>
        <dbReference type="SAM" id="Coils"/>
    </source>
</evidence>
<dbReference type="InterPro" id="IPR058637">
    <property type="entry name" value="YknX-like_C"/>
</dbReference>
<keyword evidence="2" id="KW-0175">Coiled coil</keyword>
<feature type="domain" description="Multidrug resistance protein MdtA-like alpha-helical hairpin" evidence="4">
    <location>
        <begin position="100"/>
        <end position="168"/>
    </location>
</feature>
<dbReference type="NCBIfam" id="TIGR01730">
    <property type="entry name" value="RND_mfp"/>
    <property type="match status" value="1"/>
</dbReference>
<accession>S2CY51</accession>
<dbReference type="Gene3D" id="2.40.50.100">
    <property type="match status" value="1"/>
</dbReference>
<feature type="signal peptide" evidence="3">
    <location>
        <begin position="1"/>
        <end position="23"/>
    </location>
</feature>
<evidence type="ECO:0000313" key="9">
    <source>
        <dbReference type="Proteomes" id="UP000006073"/>
    </source>
</evidence>
<feature type="domain" description="YknX-like C-terminal permuted SH3-like" evidence="7">
    <location>
        <begin position="296"/>
        <end position="362"/>
    </location>
</feature>
<dbReference type="Pfam" id="PF25876">
    <property type="entry name" value="HH_MFP_RND"/>
    <property type="match status" value="1"/>
</dbReference>
<feature type="domain" description="Multidrug resistance protein MdtA-like barrel-sandwich hybrid" evidence="5">
    <location>
        <begin position="59"/>
        <end position="199"/>
    </location>
</feature>
<evidence type="ECO:0000256" key="3">
    <source>
        <dbReference type="SAM" id="SignalP"/>
    </source>
</evidence>
<dbReference type="InterPro" id="IPR058624">
    <property type="entry name" value="MdtA-like_HH"/>
</dbReference>
<dbReference type="Gene3D" id="1.10.287.470">
    <property type="entry name" value="Helix hairpin bin"/>
    <property type="match status" value="1"/>
</dbReference>
<dbReference type="Pfam" id="PF25989">
    <property type="entry name" value="YknX_C"/>
    <property type="match status" value="1"/>
</dbReference>
<dbReference type="eggNOG" id="COG0845">
    <property type="taxonomic scope" value="Bacteria"/>
</dbReference>
<comment type="similarity">
    <text evidence="1">Belongs to the membrane fusion protein (MFP) (TC 8.A.1) family.</text>
</comment>